<dbReference type="RefSeq" id="WP_322134819.1">
    <property type="nucleotide sequence ID" value="NZ_CP085036.1"/>
</dbReference>
<dbReference type="PANTHER" id="PTHR32063:SF0">
    <property type="entry name" value="SWARMING MOTILITY PROTEIN SWRC"/>
    <property type="match status" value="1"/>
</dbReference>
<evidence type="ECO:0000313" key="3">
    <source>
        <dbReference type="EMBL" id="MDH6182544.1"/>
    </source>
</evidence>
<dbReference type="Gene3D" id="3.30.70.1320">
    <property type="entry name" value="Multidrug efflux transporter AcrB pore domain like"/>
    <property type="match status" value="1"/>
</dbReference>
<feature type="transmembrane region" description="Helical" evidence="2">
    <location>
        <begin position="530"/>
        <end position="550"/>
    </location>
</feature>
<feature type="transmembrane region" description="Helical" evidence="2">
    <location>
        <begin position="429"/>
        <end position="449"/>
    </location>
</feature>
<organism evidence="3 4">
    <name type="scientific">Antiquaquibacter oligotrophicus</name>
    <dbReference type="NCBI Taxonomy" id="2880260"/>
    <lineage>
        <taxon>Bacteria</taxon>
        <taxon>Bacillati</taxon>
        <taxon>Actinomycetota</taxon>
        <taxon>Actinomycetes</taxon>
        <taxon>Micrococcales</taxon>
        <taxon>Microbacteriaceae</taxon>
        <taxon>Antiquaquibacter</taxon>
    </lineage>
</organism>
<feature type="transmembrane region" description="Helical" evidence="2">
    <location>
        <begin position="384"/>
        <end position="408"/>
    </location>
</feature>
<dbReference type="Proteomes" id="UP001160142">
    <property type="component" value="Unassembled WGS sequence"/>
</dbReference>
<dbReference type="SUPFAM" id="SSF82714">
    <property type="entry name" value="Multidrug efflux transporter AcrB TolC docking domain, DN and DC subdomains"/>
    <property type="match status" value="2"/>
</dbReference>
<dbReference type="PANTHER" id="PTHR32063">
    <property type="match status" value="1"/>
</dbReference>
<feature type="compositionally biased region" description="Pro residues" evidence="1">
    <location>
        <begin position="1182"/>
        <end position="1195"/>
    </location>
</feature>
<feature type="region of interest" description="Disordered" evidence="1">
    <location>
        <begin position="1020"/>
        <end position="1086"/>
    </location>
</feature>
<feature type="transmembrane region" description="Helical" evidence="2">
    <location>
        <begin position="461"/>
        <end position="488"/>
    </location>
</feature>
<feature type="transmembrane region" description="Helical" evidence="2">
    <location>
        <begin position="951"/>
        <end position="972"/>
    </location>
</feature>
<feature type="transmembrane region" description="Helical" evidence="2">
    <location>
        <begin position="331"/>
        <end position="351"/>
    </location>
</feature>
<gene>
    <name evidence="3" type="ORF">M2152_002726</name>
</gene>
<proteinExistence type="predicted"/>
<protein>
    <submittedName>
        <fullName evidence="3">HAE1 family hydrophobic/amphiphilic exporter-1</fullName>
    </submittedName>
</protein>
<accession>A0ABT6KTL7</accession>
<keyword evidence="2" id="KW-1133">Transmembrane helix</keyword>
<feature type="region of interest" description="Disordered" evidence="1">
    <location>
        <begin position="1119"/>
        <end position="1215"/>
    </location>
</feature>
<feature type="compositionally biased region" description="Low complexity" evidence="1">
    <location>
        <begin position="1148"/>
        <end position="1162"/>
    </location>
</feature>
<dbReference type="InterPro" id="IPR027463">
    <property type="entry name" value="AcrB_DN_DC_subdom"/>
</dbReference>
<feature type="transmembrane region" description="Helical" evidence="2">
    <location>
        <begin position="905"/>
        <end position="930"/>
    </location>
</feature>
<feature type="compositionally biased region" description="Low complexity" evidence="1">
    <location>
        <begin position="1070"/>
        <end position="1086"/>
    </location>
</feature>
<dbReference type="InterPro" id="IPR001036">
    <property type="entry name" value="Acrflvin-R"/>
</dbReference>
<feature type="compositionally biased region" description="Polar residues" evidence="1">
    <location>
        <begin position="1200"/>
        <end position="1209"/>
    </location>
</feature>
<evidence type="ECO:0000256" key="2">
    <source>
        <dbReference type="SAM" id="Phobius"/>
    </source>
</evidence>
<dbReference type="EMBL" id="JARXVQ010000001">
    <property type="protein sequence ID" value="MDH6182544.1"/>
    <property type="molecule type" value="Genomic_DNA"/>
</dbReference>
<evidence type="ECO:0000256" key="1">
    <source>
        <dbReference type="SAM" id="MobiDB-lite"/>
    </source>
</evidence>
<comment type="caution">
    <text evidence="3">The sequence shown here is derived from an EMBL/GenBank/DDBJ whole genome shotgun (WGS) entry which is preliminary data.</text>
</comment>
<dbReference type="Gene3D" id="3.30.2090.10">
    <property type="entry name" value="Multidrug efflux transporter AcrB TolC docking domain, DN and DC subdomains"/>
    <property type="match status" value="2"/>
</dbReference>
<evidence type="ECO:0000313" key="4">
    <source>
        <dbReference type="Proteomes" id="UP001160142"/>
    </source>
</evidence>
<feature type="transmembrane region" description="Helical" evidence="2">
    <location>
        <begin position="984"/>
        <end position="1010"/>
    </location>
</feature>
<feature type="transmembrane region" description="Helical" evidence="2">
    <location>
        <begin position="358"/>
        <end position="378"/>
    </location>
</feature>
<dbReference type="SUPFAM" id="SSF82866">
    <property type="entry name" value="Multidrug efflux transporter AcrB transmembrane domain"/>
    <property type="match status" value="2"/>
</dbReference>
<feature type="transmembrane region" description="Helical" evidence="2">
    <location>
        <begin position="853"/>
        <end position="872"/>
    </location>
</feature>
<dbReference type="Pfam" id="PF00873">
    <property type="entry name" value="ACR_tran"/>
    <property type="match status" value="1"/>
</dbReference>
<dbReference type="Gene3D" id="1.20.1640.10">
    <property type="entry name" value="Multidrug efflux transporter AcrB transmembrane domain"/>
    <property type="match status" value="2"/>
</dbReference>
<reference evidence="3 4" key="1">
    <citation type="submission" date="2023-04" db="EMBL/GenBank/DDBJ databases">
        <title>Genome Encyclopedia of Bacteria and Archaea VI: Functional Genomics of Type Strains.</title>
        <authorList>
            <person name="Whitman W."/>
        </authorList>
    </citation>
    <scope>NUCLEOTIDE SEQUENCE [LARGE SCALE GENOMIC DNA]</scope>
    <source>
        <strain evidence="3 4">SG_E_30_P1</strain>
    </source>
</reference>
<keyword evidence="2" id="KW-0812">Transmembrane</keyword>
<sequence length="1215" mass="124366">MHLLSVFSLRNRALIALVTIVVGVFGGISLTTLKQELIPSLSLPQVFIVSTYPGASPSVVDNDVSGPIESAIQNVADLESTTSTSSANVSTISASFTYGTNIATAEQKIQSAINRISAQLPDNVDTQVLTFSFSDFPIMQLAVTSDLDPIELAARVEASAIADLKKLDGVSDVTLLGATTQRVTITPDQAELFARGLTGQAITEALDSNGLLLPAGQITEDGQTLTVQAGTRLESAADIEALPLIGATTGLTTIGDVADVAIVDDPVTGVSRVNGEPAVTISVSKAPTGNIVSVSQQVIEALPALAEAVGGNTEFTVVFDQAPFIEQSIEALATEGLLGLAFAVVVILIFLLSIRSTLVTAISIPVSVLITFIGMFALGYSLNILTLGAITISIGRVVDDSIVVIENIKRHLALGKEKKAAILEAVREVAGAITASTVTTIAVFLPLGLVGDVTGELFRPFAITTSLALAASLFVSLTIVPVLAYWFLGTKKLKHSSVADAEDELDKPTRLQRAYLPIIRWTLSRAWKGVMVLVLSLLVLVASGAAATLLPTNFLGDSGQNTITVRQELPAGSSLEEQDAAASTVEDTLLDIDGIETVQLSIGSGGNTLRSAFSGSSGATFSITTDPDVNQTELQDTVRERLDEITDAGELTLAASQGGFGSSTIDIDITATTESELRAAADQVQAAMSDLDVVAQATSNLSAEQPFIEVAVDRDAAAEVGLSELAVGGIVSAAMNPSPSGSVVIDEKTLSIYIVNDEAPLTVQELRDFTIPTALGLVPLSDLATVEVTDGPSSITAVQGARSATVEVTPSTEDVGAASAAVVAELDTLELPAGTAAEVGGVTADQQNAFGQLGLALLAAILIVYVVMVATFKSLLQPVLLLSSVPFAATGAILLQLASGIPLGVASIIGVLMLIGIVVTNAIVLVDLINQYRERGMRVKDAVIHGSARRLRPILMTAAATIFALLPLALGITGHGGFISQPLGIIVIGGLTSSTILTLIVLPVLYYLVYRLFERRADKRAARNAPTDPPTAGPASAGSAAAPVPDAAPAARRGAHAAAPVPQAAPPSQAPTTPATAAPAPVGTIPAFAPPRSAPVTAPAPAAPPAPAVPPVMPPAPVAAPAPAVPPVAPAPPAPPVAPAPAVPPAPTAAAPSVQPTPSAPVTRPVTLPSAPPVPEQVQPKPAVPPAPPAPPAWPMPDDWSSSRPANESDTSKDN</sequence>
<keyword evidence="4" id="KW-1185">Reference proteome</keyword>
<feature type="compositionally biased region" description="Pro residues" evidence="1">
    <location>
        <begin position="1119"/>
        <end position="1147"/>
    </location>
</feature>
<dbReference type="Gene3D" id="3.30.70.1430">
    <property type="entry name" value="Multidrug efflux transporter AcrB pore domain"/>
    <property type="match status" value="2"/>
</dbReference>
<dbReference type="PRINTS" id="PR00702">
    <property type="entry name" value="ACRIFLAVINRP"/>
</dbReference>
<dbReference type="SUPFAM" id="SSF82693">
    <property type="entry name" value="Multidrug efflux transporter AcrB pore domain, PN1, PN2, PC1 and PC2 subdomains"/>
    <property type="match status" value="3"/>
</dbReference>
<feature type="compositionally biased region" description="Low complexity" evidence="1">
    <location>
        <begin position="1033"/>
        <end position="1062"/>
    </location>
</feature>
<name>A0ABT6KTL7_9MICO</name>
<feature type="transmembrane region" description="Helical" evidence="2">
    <location>
        <begin position="12"/>
        <end position="33"/>
    </location>
</feature>
<dbReference type="Gene3D" id="3.30.70.1440">
    <property type="entry name" value="Multidrug efflux transporter AcrB pore domain"/>
    <property type="match status" value="1"/>
</dbReference>
<feature type="transmembrane region" description="Helical" evidence="2">
    <location>
        <begin position="879"/>
        <end position="899"/>
    </location>
</feature>
<keyword evidence="2" id="KW-0472">Membrane</keyword>